<dbReference type="EMBL" id="GL876967">
    <property type="protein sequence ID" value="KLU83488.1"/>
    <property type="molecule type" value="Genomic_DNA"/>
</dbReference>
<reference evidence="1" key="3">
    <citation type="submission" date="2011-03" db="EMBL/GenBank/DDBJ databases">
        <title>Annotation of Magnaporthe poae ATCC 64411.</title>
        <authorList>
            <person name="Ma L.-J."/>
            <person name="Dead R."/>
            <person name="Young S.K."/>
            <person name="Zeng Q."/>
            <person name="Gargeya S."/>
            <person name="Fitzgerald M."/>
            <person name="Haas B."/>
            <person name="Abouelleil A."/>
            <person name="Alvarado L."/>
            <person name="Arachchi H.M."/>
            <person name="Berlin A."/>
            <person name="Brown A."/>
            <person name="Chapman S.B."/>
            <person name="Chen Z."/>
            <person name="Dunbar C."/>
            <person name="Freedman E."/>
            <person name="Gearin G."/>
            <person name="Gellesch M."/>
            <person name="Goldberg J."/>
            <person name="Griggs A."/>
            <person name="Gujja S."/>
            <person name="Heiman D."/>
            <person name="Howarth C."/>
            <person name="Larson L."/>
            <person name="Lui A."/>
            <person name="MacDonald P.J.P."/>
            <person name="Mehta T."/>
            <person name="Montmayeur A."/>
            <person name="Murphy C."/>
            <person name="Neiman D."/>
            <person name="Pearson M."/>
            <person name="Priest M."/>
            <person name="Roberts A."/>
            <person name="Saif S."/>
            <person name="Shea T."/>
            <person name="Shenoy N."/>
            <person name="Sisk P."/>
            <person name="Stolte C."/>
            <person name="Sykes S."/>
            <person name="Yandava C."/>
            <person name="Wortman J."/>
            <person name="Nusbaum C."/>
            <person name="Birren B."/>
        </authorList>
    </citation>
    <scope>NUCLEOTIDE SEQUENCE</scope>
    <source>
        <strain evidence="1">ATCC 64411</strain>
    </source>
</reference>
<dbReference type="EnsemblFungi" id="MAPG_02548T0">
    <property type="protein sequence ID" value="MAPG_02548T0"/>
    <property type="gene ID" value="MAPG_02548"/>
</dbReference>
<accession>A0A0C4DRN5</accession>
<evidence type="ECO:0000313" key="2">
    <source>
        <dbReference type="EnsemblFungi" id="MAPG_02548T0"/>
    </source>
</evidence>
<protein>
    <submittedName>
        <fullName evidence="1 2">Uncharacterized protein</fullName>
    </submittedName>
</protein>
<reference evidence="2" key="5">
    <citation type="submission" date="2015-06" db="UniProtKB">
        <authorList>
            <consortium name="EnsemblFungi"/>
        </authorList>
    </citation>
    <scope>IDENTIFICATION</scope>
    <source>
        <strain evidence="2">ATCC 64411</strain>
    </source>
</reference>
<dbReference type="AlphaFoldDB" id="A0A0C4DRN5"/>
<dbReference type="VEuPathDB" id="FungiDB:MAPG_02548"/>
<organism evidence="2 3">
    <name type="scientific">Magnaporthiopsis poae (strain ATCC 64411 / 73-15)</name>
    <name type="common">Kentucky bluegrass fungus</name>
    <name type="synonym">Magnaporthe poae</name>
    <dbReference type="NCBI Taxonomy" id="644358"/>
    <lineage>
        <taxon>Eukaryota</taxon>
        <taxon>Fungi</taxon>
        <taxon>Dikarya</taxon>
        <taxon>Ascomycota</taxon>
        <taxon>Pezizomycotina</taxon>
        <taxon>Sordariomycetes</taxon>
        <taxon>Sordariomycetidae</taxon>
        <taxon>Magnaporthales</taxon>
        <taxon>Magnaporthaceae</taxon>
        <taxon>Magnaporthiopsis</taxon>
    </lineage>
</organism>
<evidence type="ECO:0000313" key="1">
    <source>
        <dbReference type="EMBL" id="KLU83488.1"/>
    </source>
</evidence>
<reference evidence="3" key="2">
    <citation type="submission" date="2010-05" db="EMBL/GenBank/DDBJ databases">
        <title>The genome sequence of Magnaporthe poae strain ATCC 64411.</title>
        <authorList>
            <person name="Ma L.-J."/>
            <person name="Dead R."/>
            <person name="Young S."/>
            <person name="Zeng Q."/>
            <person name="Koehrsen M."/>
            <person name="Alvarado L."/>
            <person name="Berlin A."/>
            <person name="Chapman S.B."/>
            <person name="Chen Z."/>
            <person name="Freedman E."/>
            <person name="Gellesch M."/>
            <person name="Goldberg J."/>
            <person name="Griggs A."/>
            <person name="Gujja S."/>
            <person name="Heilman E.R."/>
            <person name="Heiman D."/>
            <person name="Hepburn T."/>
            <person name="Howarth C."/>
            <person name="Jen D."/>
            <person name="Larson L."/>
            <person name="Mehta T."/>
            <person name="Neiman D."/>
            <person name="Pearson M."/>
            <person name="Roberts A."/>
            <person name="Saif S."/>
            <person name="Shea T."/>
            <person name="Shenoy N."/>
            <person name="Sisk P."/>
            <person name="Stolte C."/>
            <person name="Sykes S."/>
            <person name="Walk T."/>
            <person name="White J."/>
            <person name="Yandava C."/>
            <person name="Haas B."/>
            <person name="Nusbaum C."/>
            <person name="Birren B."/>
        </authorList>
    </citation>
    <scope>NUCLEOTIDE SEQUENCE [LARGE SCALE GENOMIC DNA]</scope>
    <source>
        <strain evidence="3">ATCC 64411 / 73-15</strain>
    </source>
</reference>
<dbReference type="EMBL" id="ADBL01000631">
    <property type="status" value="NOT_ANNOTATED_CDS"/>
    <property type="molecule type" value="Genomic_DNA"/>
</dbReference>
<reference evidence="2" key="4">
    <citation type="journal article" date="2015" name="G3 (Bethesda)">
        <title>Genome sequences of three phytopathogenic species of the Magnaporthaceae family of fungi.</title>
        <authorList>
            <person name="Okagaki L.H."/>
            <person name="Nunes C.C."/>
            <person name="Sailsbery J."/>
            <person name="Clay B."/>
            <person name="Brown D."/>
            <person name="John T."/>
            <person name="Oh Y."/>
            <person name="Young N."/>
            <person name="Fitzgerald M."/>
            <person name="Haas B.J."/>
            <person name="Zeng Q."/>
            <person name="Young S."/>
            <person name="Adiconis X."/>
            <person name="Fan L."/>
            <person name="Levin J.Z."/>
            <person name="Mitchell T.K."/>
            <person name="Okubara P.A."/>
            <person name="Farman M.L."/>
            <person name="Kohn L.M."/>
            <person name="Birren B."/>
            <person name="Ma L.-J."/>
            <person name="Dean R.A."/>
        </authorList>
    </citation>
    <scope>NUCLEOTIDE SEQUENCE</scope>
    <source>
        <strain evidence="2">ATCC 64411 / 73-15</strain>
    </source>
</reference>
<gene>
    <name evidence="1" type="ORF">MAPG_02548</name>
</gene>
<keyword evidence="3" id="KW-1185">Reference proteome</keyword>
<proteinExistence type="predicted"/>
<name>A0A0C4DRN5_MAGP6</name>
<sequence length="187" mass="20333">MLCYVVAQSSHETLAVERFQREAAIDIASEQLAACRPNRAGGYNLDTTIHTWIPAPCAGHKVPQDITDPSRALTAARKTPPALWTEAREGKLPYYTEGRICTAPFGRRALGRRHATVFVVIVAVAVVASRPAAGQGRPALDAHLRSLSKRIRHSTYDSPVFTSLSPIWDRSWAPGEIARDPNAGPAT</sequence>
<dbReference type="Proteomes" id="UP000011715">
    <property type="component" value="Unassembled WGS sequence"/>
</dbReference>
<reference evidence="1" key="1">
    <citation type="submission" date="2010-05" db="EMBL/GenBank/DDBJ databases">
        <title>The Genome Sequence of Magnaporthe poae strain ATCC 64411.</title>
        <authorList>
            <consortium name="The Broad Institute Genome Sequencing Platform"/>
            <consortium name="Broad Institute Genome Sequencing Center for Infectious Disease"/>
            <person name="Ma L.-J."/>
            <person name="Dead R."/>
            <person name="Young S."/>
            <person name="Zeng Q."/>
            <person name="Koehrsen M."/>
            <person name="Alvarado L."/>
            <person name="Berlin A."/>
            <person name="Chapman S.B."/>
            <person name="Chen Z."/>
            <person name="Freedman E."/>
            <person name="Gellesch M."/>
            <person name="Goldberg J."/>
            <person name="Griggs A."/>
            <person name="Gujja S."/>
            <person name="Heilman E.R."/>
            <person name="Heiman D."/>
            <person name="Hepburn T."/>
            <person name="Howarth C."/>
            <person name="Jen D."/>
            <person name="Larson L."/>
            <person name="Mehta T."/>
            <person name="Neiman D."/>
            <person name="Pearson M."/>
            <person name="Roberts A."/>
            <person name="Saif S."/>
            <person name="Shea T."/>
            <person name="Shenoy N."/>
            <person name="Sisk P."/>
            <person name="Stolte C."/>
            <person name="Sykes S."/>
            <person name="Walk T."/>
            <person name="White J."/>
            <person name="Yandava C."/>
            <person name="Haas B."/>
            <person name="Nusbaum C."/>
            <person name="Birren B."/>
        </authorList>
    </citation>
    <scope>NUCLEOTIDE SEQUENCE</scope>
    <source>
        <strain evidence="1">ATCC 64411</strain>
    </source>
</reference>
<evidence type="ECO:0000313" key="3">
    <source>
        <dbReference type="Proteomes" id="UP000011715"/>
    </source>
</evidence>